<protein>
    <submittedName>
        <fullName evidence="1">IPExxxVDY family protein</fullName>
    </submittedName>
</protein>
<dbReference type="Proteomes" id="UP000829517">
    <property type="component" value="Unassembled WGS sequence"/>
</dbReference>
<dbReference type="InterPro" id="IPR047690">
    <property type="entry name" value="IPExxxVDY_fam"/>
</dbReference>
<accession>A0ABS9IYZ7</accession>
<evidence type="ECO:0000313" key="1">
    <source>
        <dbReference type="EMBL" id="MCF8713411.1"/>
    </source>
</evidence>
<sequence length="158" mass="18533">MAIYKLLDDFYEHSYTLIAIHGSLDDYRLAYFLNSEFKINLRRLKTDVNIAERVNTSVFKSYDDVNEVSWSLIKNRINIEQIGTEVSLFAEKKSVKRFFFIPEYSKADYFLKIDEDGPYRDEIKVLVKLKKIPGIITAYKVEAQQLKSKNNLIFLTNA</sequence>
<keyword evidence="2" id="KW-1185">Reference proteome</keyword>
<evidence type="ECO:0000313" key="2">
    <source>
        <dbReference type="Proteomes" id="UP000829517"/>
    </source>
</evidence>
<reference evidence="1 2" key="1">
    <citation type="submission" date="2021-01" db="EMBL/GenBank/DDBJ databases">
        <title>Genome sequencing of Joostella atrarenae M1-2 (= KCTC 23194).</title>
        <authorList>
            <person name="Zakaria M.R."/>
            <person name="Lam M.Q."/>
            <person name="Chong C.S."/>
        </authorList>
    </citation>
    <scope>NUCLEOTIDE SEQUENCE [LARGE SCALE GENOMIC DNA]</scope>
    <source>
        <strain evidence="1 2">M1-2</strain>
    </source>
</reference>
<dbReference type="NCBIfam" id="NF033205">
    <property type="entry name" value="IPExxxVDY"/>
    <property type="match status" value="1"/>
</dbReference>
<proteinExistence type="predicted"/>
<organism evidence="1 2">
    <name type="scientific">Joostella atrarenae</name>
    <dbReference type="NCBI Taxonomy" id="679257"/>
    <lineage>
        <taxon>Bacteria</taxon>
        <taxon>Pseudomonadati</taxon>
        <taxon>Bacteroidota</taxon>
        <taxon>Flavobacteriia</taxon>
        <taxon>Flavobacteriales</taxon>
        <taxon>Flavobacteriaceae</taxon>
        <taxon>Joostella</taxon>
    </lineage>
</organism>
<dbReference type="EMBL" id="JAETXX010000001">
    <property type="protein sequence ID" value="MCF8713411.1"/>
    <property type="molecule type" value="Genomic_DNA"/>
</dbReference>
<name>A0ABS9IYZ7_9FLAO</name>
<dbReference type="RefSeq" id="WP_236957382.1">
    <property type="nucleotide sequence ID" value="NZ_JAETXX010000001.1"/>
</dbReference>
<comment type="caution">
    <text evidence="1">The sequence shown here is derived from an EMBL/GenBank/DDBJ whole genome shotgun (WGS) entry which is preliminary data.</text>
</comment>
<gene>
    <name evidence="1" type="ORF">JM658_01100</name>
</gene>